<sequence length="445" mass="51206">MILVKKFNIPLLAINLINALFLSIGHAFNHQFLLLGSLLLFSGITLFSKKKYFLPIMLFYLPWSPILKMNPGSHTLFTLIVPVVFIQILLNGCIKKTKFEISNIFFPLLLTVYTLFVKLLNGASYEPTYLFFIMMIFFIPIYFRKYKDEIDFETCILFLTTGVLGAAISAKILTNFPHMLEYINIYEWKRVGLIRLSGFYGDANFYSVHILVSIASLIITLRKTSQKKWASLQIVMIMALLYFGMLSVSKMFIFCIVLMALVWVLCFLIEKGDIFNKLRTILTFFLVLVVISANNLFSKQLNLYFIRFGMVSDTQTLTTGRIDLVVMYLEYLFSSIKGLFWGIGLTPEYLNGSSSHNTFVQILYQVGILGTIIGILWCGMVYSIISNKIKLGIFEKYYLLILVFSFFLPWLSLEMLFFDEFFYLTVLVLLARNYLAGIPNGGRVI</sequence>
<accession>A0ABQ3MYH2</accession>
<evidence type="ECO:0000256" key="1">
    <source>
        <dbReference type="SAM" id="Phobius"/>
    </source>
</evidence>
<gene>
    <name evidence="2" type="ORF">AM1BK_12610</name>
</gene>
<proteinExistence type="predicted"/>
<feature type="transmembrane region" description="Helical" evidence="1">
    <location>
        <begin position="251"/>
        <end position="269"/>
    </location>
</feature>
<dbReference type="Proteomes" id="UP000637074">
    <property type="component" value="Unassembled WGS sequence"/>
</dbReference>
<feature type="transmembrane region" description="Helical" evidence="1">
    <location>
        <begin position="101"/>
        <end position="121"/>
    </location>
</feature>
<feature type="transmembrane region" description="Helical" evidence="1">
    <location>
        <begin position="7"/>
        <end position="24"/>
    </location>
</feature>
<reference evidence="2 3" key="1">
    <citation type="journal article" date="2022" name="Int. J. Syst. Evol. Microbiol.">
        <title>Neobacillus kokaensis sp. nov., isolated from soil.</title>
        <authorList>
            <person name="Yuki K."/>
            <person name="Matsubara H."/>
            <person name="Yamaguchi S."/>
        </authorList>
    </citation>
    <scope>NUCLEOTIDE SEQUENCE [LARGE SCALE GENOMIC DNA]</scope>
    <source>
        <strain evidence="2 3">LOB 377</strain>
    </source>
</reference>
<evidence type="ECO:0000313" key="2">
    <source>
        <dbReference type="EMBL" id="GHH97718.1"/>
    </source>
</evidence>
<feature type="transmembrane region" description="Helical" evidence="1">
    <location>
        <begin position="127"/>
        <end position="143"/>
    </location>
</feature>
<feature type="transmembrane region" description="Helical" evidence="1">
    <location>
        <begin position="203"/>
        <end position="222"/>
    </location>
</feature>
<feature type="transmembrane region" description="Helical" evidence="1">
    <location>
        <begin position="155"/>
        <end position="173"/>
    </location>
</feature>
<feature type="transmembrane region" description="Helical" evidence="1">
    <location>
        <begin position="362"/>
        <end position="385"/>
    </location>
</feature>
<protein>
    <recommendedName>
        <fullName evidence="4">O-antigen ligase domain-containing protein</fullName>
    </recommendedName>
</protein>
<dbReference type="EMBL" id="BNDS01000003">
    <property type="protein sequence ID" value="GHH97718.1"/>
    <property type="molecule type" value="Genomic_DNA"/>
</dbReference>
<name>A0ABQ3MYH2_9BACI</name>
<comment type="caution">
    <text evidence="2">The sequence shown here is derived from an EMBL/GenBank/DDBJ whole genome shotgun (WGS) entry which is preliminary data.</text>
</comment>
<evidence type="ECO:0000313" key="3">
    <source>
        <dbReference type="Proteomes" id="UP000637074"/>
    </source>
</evidence>
<evidence type="ECO:0008006" key="4">
    <source>
        <dbReference type="Google" id="ProtNLM"/>
    </source>
</evidence>
<dbReference type="RefSeq" id="WP_191270812.1">
    <property type="nucleotide sequence ID" value="NZ_BNDS01000003.1"/>
</dbReference>
<keyword evidence="1" id="KW-1133">Transmembrane helix</keyword>
<feature type="transmembrane region" description="Helical" evidence="1">
    <location>
        <begin position="75"/>
        <end position="94"/>
    </location>
</feature>
<keyword evidence="3" id="KW-1185">Reference proteome</keyword>
<organism evidence="2 3">
    <name type="scientific">Neobacillus kokaensis</name>
    <dbReference type="NCBI Taxonomy" id="2759023"/>
    <lineage>
        <taxon>Bacteria</taxon>
        <taxon>Bacillati</taxon>
        <taxon>Bacillota</taxon>
        <taxon>Bacilli</taxon>
        <taxon>Bacillales</taxon>
        <taxon>Bacillaceae</taxon>
        <taxon>Neobacillus</taxon>
    </lineage>
</organism>
<feature type="transmembrane region" description="Helical" evidence="1">
    <location>
        <begin position="281"/>
        <end position="297"/>
    </location>
</feature>
<feature type="transmembrane region" description="Helical" evidence="1">
    <location>
        <begin position="397"/>
        <end position="418"/>
    </location>
</feature>
<keyword evidence="1" id="KW-0472">Membrane</keyword>
<keyword evidence="1" id="KW-0812">Transmembrane</keyword>